<evidence type="ECO:0000313" key="2">
    <source>
        <dbReference type="Proteomes" id="UP001392437"/>
    </source>
</evidence>
<organism evidence="1 2">
    <name type="scientific">Apiospora kogelbergensis</name>
    <dbReference type="NCBI Taxonomy" id="1337665"/>
    <lineage>
        <taxon>Eukaryota</taxon>
        <taxon>Fungi</taxon>
        <taxon>Dikarya</taxon>
        <taxon>Ascomycota</taxon>
        <taxon>Pezizomycotina</taxon>
        <taxon>Sordariomycetes</taxon>
        <taxon>Xylariomycetidae</taxon>
        <taxon>Amphisphaeriales</taxon>
        <taxon>Apiosporaceae</taxon>
        <taxon>Apiospora</taxon>
    </lineage>
</organism>
<comment type="caution">
    <text evidence="1">The sequence shown here is derived from an EMBL/GenBank/DDBJ whole genome shotgun (WGS) entry which is preliminary data.</text>
</comment>
<proteinExistence type="predicted"/>
<dbReference type="AlphaFoldDB" id="A0AAW0QMI4"/>
<keyword evidence="2" id="KW-1185">Reference proteome</keyword>
<accession>A0AAW0QMI4</accession>
<reference evidence="1 2" key="1">
    <citation type="submission" date="2023-01" db="EMBL/GenBank/DDBJ databases">
        <title>Analysis of 21 Apiospora genomes using comparative genomics revels a genus with tremendous synthesis potential of carbohydrate active enzymes and secondary metabolites.</title>
        <authorList>
            <person name="Sorensen T."/>
        </authorList>
    </citation>
    <scope>NUCLEOTIDE SEQUENCE [LARGE SCALE GENOMIC DNA]</scope>
    <source>
        <strain evidence="1 2">CBS 117206</strain>
    </source>
</reference>
<sequence length="83" mass="9543">MLFLNSPEKKLWPACGCHNPTTNQWRSDSRCYLSRGVWADDNKMECFGTDDHAGRFDRVFTQDFCNTVGDGFVIECRNVTVCK</sequence>
<evidence type="ECO:0000313" key="1">
    <source>
        <dbReference type="EMBL" id="KAK8109635.1"/>
    </source>
</evidence>
<protein>
    <submittedName>
        <fullName evidence="1">Uncharacterized protein</fullName>
    </submittedName>
</protein>
<name>A0AAW0QMI4_9PEZI</name>
<gene>
    <name evidence="1" type="ORF">PG999_007772</name>
</gene>
<dbReference type="Proteomes" id="UP001392437">
    <property type="component" value="Unassembled WGS sequence"/>
</dbReference>
<dbReference type="EMBL" id="JAQQWP010000007">
    <property type="protein sequence ID" value="KAK8109635.1"/>
    <property type="molecule type" value="Genomic_DNA"/>
</dbReference>